<comment type="caution">
    <text evidence="1">The sequence shown here is derived from an EMBL/GenBank/DDBJ whole genome shotgun (WGS) entry which is preliminary data.</text>
</comment>
<protein>
    <submittedName>
        <fullName evidence="1">Uncharacterized protein</fullName>
    </submittedName>
</protein>
<dbReference type="Proteomes" id="UP000050700">
    <property type="component" value="Unassembled WGS sequence"/>
</dbReference>
<dbReference type="RefSeq" id="WP_050848237.1">
    <property type="nucleotide sequence ID" value="NZ_CP160811.1"/>
</dbReference>
<gene>
    <name evidence="1" type="ORF">NTHI1209_01198</name>
</gene>
<sequence length="186" mass="20843">MKKLLFVAMTTAIISSCASNDFVQIPTEVKGMVFNDIGSTYLERPTRAYLIDYPDGSKSLEYVVESYRMQAGSPVGIALKIQEKNVSEHLAAFNKFLDWDKLAKQRKDNFTKEIAIVPTTNGYNVYAFHSGNKNTNVLVSCFSMTNSSGCGYDAITFTPQNVHRIIKEAEMLKNKTLKPVDTSIYQ</sequence>
<reference evidence="1 2" key="1">
    <citation type="submission" date="2014-05" db="EMBL/GenBank/DDBJ databases">
        <title>Methylome analysis of the phasevarions of Haemophilus influenzae.</title>
        <authorList>
            <person name="Atack J.M."/>
            <person name="Fox K.L."/>
            <person name="Power P.M."/>
            <person name="Clark T."/>
            <person name="Jurcisek J."/>
            <person name="Korlach J."/>
            <person name="Bakaletz L.O."/>
            <person name="Jennings M.P."/>
        </authorList>
    </citation>
    <scope>NUCLEOTIDE SEQUENCE [LARGE SCALE GENOMIC DNA]</scope>
    <source>
        <strain evidence="1 2">1209</strain>
    </source>
</reference>
<accession>A0A0K9LB32</accession>
<evidence type="ECO:0000313" key="2">
    <source>
        <dbReference type="Proteomes" id="UP000050700"/>
    </source>
</evidence>
<dbReference type="AlphaFoldDB" id="A0A0K9LB32"/>
<organism evidence="1 2">
    <name type="scientific">Haemophilus influenzae</name>
    <dbReference type="NCBI Taxonomy" id="727"/>
    <lineage>
        <taxon>Bacteria</taxon>
        <taxon>Pseudomonadati</taxon>
        <taxon>Pseudomonadota</taxon>
        <taxon>Gammaproteobacteria</taxon>
        <taxon>Pasteurellales</taxon>
        <taxon>Pasteurellaceae</taxon>
        <taxon>Haemophilus</taxon>
    </lineage>
</organism>
<proteinExistence type="predicted"/>
<evidence type="ECO:0000313" key="1">
    <source>
        <dbReference type="EMBL" id="KIS35591.1"/>
    </source>
</evidence>
<name>A0A0K9LB32_HAEIF</name>
<dbReference type="EMBL" id="JMQP01000002">
    <property type="protein sequence ID" value="KIS35591.1"/>
    <property type="molecule type" value="Genomic_DNA"/>
</dbReference>
<dbReference type="PROSITE" id="PS51257">
    <property type="entry name" value="PROKAR_LIPOPROTEIN"/>
    <property type="match status" value="1"/>
</dbReference>
<dbReference type="PATRIC" id="fig|727.566.peg.1496"/>